<comment type="caution">
    <text evidence="2">The sequence shown here is derived from an EMBL/GenBank/DDBJ whole genome shotgun (WGS) entry which is preliminary data.</text>
</comment>
<evidence type="ECO:0000313" key="2">
    <source>
        <dbReference type="EMBL" id="RAU16637.1"/>
    </source>
</evidence>
<dbReference type="Gene3D" id="3.40.50.2300">
    <property type="match status" value="2"/>
</dbReference>
<dbReference type="PANTHER" id="PTHR35271:SF1">
    <property type="entry name" value="ABC TRANSPORTER, SUBSTRATE-BINDING LIPOPROTEIN"/>
    <property type="match status" value="1"/>
</dbReference>
<feature type="transmembrane region" description="Helical" evidence="1">
    <location>
        <begin position="7"/>
        <end position="24"/>
    </location>
</feature>
<evidence type="ECO:0008006" key="4">
    <source>
        <dbReference type="Google" id="ProtNLM"/>
    </source>
</evidence>
<organism evidence="2 3">
    <name type="scientific">Nitrincola tibetensis</name>
    <dbReference type="NCBI Taxonomy" id="2219697"/>
    <lineage>
        <taxon>Bacteria</taxon>
        <taxon>Pseudomonadati</taxon>
        <taxon>Pseudomonadota</taxon>
        <taxon>Gammaproteobacteria</taxon>
        <taxon>Oceanospirillales</taxon>
        <taxon>Oceanospirillaceae</taxon>
        <taxon>Nitrincola</taxon>
    </lineage>
</organism>
<dbReference type="InterPro" id="IPR007487">
    <property type="entry name" value="ABC_transpt-TYRBP-like"/>
</dbReference>
<dbReference type="AlphaFoldDB" id="A0A364NID0"/>
<keyword evidence="1" id="KW-0812">Transmembrane</keyword>
<keyword evidence="1" id="KW-0472">Membrane</keyword>
<dbReference type="PANTHER" id="PTHR35271">
    <property type="entry name" value="ABC TRANSPORTER, SUBSTRATE-BINDING LIPOPROTEIN-RELATED"/>
    <property type="match status" value="1"/>
</dbReference>
<dbReference type="EMBL" id="QKRX01000019">
    <property type="protein sequence ID" value="RAU16637.1"/>
    <property type="molecule type" value="Genomic_DNA"/>
</dbReference>
<accession>A0A364NID0</accession>
<gene>
    <name evidence="2" type="ORF">DN062_17035</name>
</gene>
<dbReference type="OrthoDB" id="9776955at2"/>
<reference evidence="2 3" key="1">
    <citation type="submission" date="2018-06" db="EMBL/GenBank/DDBJ databases">
        <title>Nitrincola tibetense sp. nov., isolated from Lake XuguoCo on Tibetan Plateau.</title>
        <authorList>
            <person name="Xing P."/>
        </authorList>
    </citation>
    <scope>NUCLEOTIDE SEQUENCE [LARGE SCALE GENOMIC DNA]</scope>
    <source>
        <strain evidence="3">xg18</strain>
    </source>
</reference>
<proteinExistence type="predicted"/>
<keyword evidence="3" id="KW-1185">Reference proteome</keyword>
<evidence type="ECO:0000256" key="1">
    <source>
        <dbReference type="SAM" id="Phobius"/>
    </source>
</evidence>
<name>A0A364NID0_9GAMM</name>
<dbReference type="Pfam" id="PF04392">
    <property type="entry name" value="ABC_sub_bind"/>
    <property type="match status" value="1"/>
</dbReference>
<dbReference type="RefSeq" id="WP_112160501.1">
    <property type="nucleotide sequence ID" value="NZ_QKRX01000019.1"/>
</dbReference>
<sequence>MNAIARFCFAGIVFFVGIVIIAILKPENTKVIKIGVVNYLPMLEPTFAGFKQGMSDLGYQDDQIEWVYSGAIEPHQQAVEAEVKRFVDHERIDLLLTIGTLPTLFAKNLTKDQPRPTPVIFAPLINPIGVDIVSRLDIPGGNVTGVHNGNNAEKAVEWLLTLAPNTHYFYTFYHPDDNVSVSIIEDIAFTQQFFYPVVFRSLAVKSEREALGHLHSLPRNSALLITPTPSLGSMSLLQEAALAQGIFVAGYNVSANYNLMSYSVDWYKQGYQASLLADRVLQGVDPSVISVESAESYLTFNLANAHAYGFKVDPRFLKLSDIILR</sequence>
<keyword evidence="1" id="KW-1133">Transmembrane helix</keyword>
<protein>
    <recommendedName>
        <fullName evidence="4">ABC transporter substrate-binding protein</fullName>
    </recommendedName>
</protein>
<evidence type="ECO:0000313" key="3">
    <source>
        <dbReference type="Proteomes" id="UP000250744"/>
    </source>
</evidence>
<dbReference type="Proteomes" id="UP000250744">
    <property type="component" value="Unassembled WGS sequence"/>
</dbReference>